<dbReference type="EMBL" id="MK411746">
    <property type="protein sequence ID" value="QAY16185.1"/>
    <property type="molecule type" value="Genomic_DNA"/>
</dbReference>
<name>A0A411CQI5_9CAUD</name>
<evidence type="ECO:0000313" key="2">
    <source>
        <dbReference type="EMBL" id="QAY16185.1"/>
    </source>
</evidence>
<dbReference type="Proteomes" id="UP000289206">
    <property type="component" value="Segment"/>
</dbReference>
<proteinExistence type="predicted"/>
<feature type="region of interest" description="Disordered" evidence="1">
    <location>
        <begin position="58"/>
        <end position="79"/>
    </location>
</feature>
<evidence type="ECO:0000313" key="3">
    <source>
        <dbReference type="Proteomes" id="UP000289206"/>
    </source>
</evidence>
<keyword evidence="3" id="KW-1185">Reference proteome</keyword>
<protein>
    <submittedName>
        <fullName evidence="2">Uncharacterized protein</fullName>
    </submittedName>
</protein>
<dbReference type="KEGG" id="vg:55011164"/>
<accession>A0A411CQI5</accession>
<dbReference type="RefSeq" id="YP_009819746.1">
    <property type="nucleotide sequence ID" value="NC_048152.1"/>
</dbReference>
<dbReference type="GeneID" id="55011164"/>
<evidence type="ECO:0000256" key="1">
    <source>
        <dbReference type="SAM" id="MobiDB-lite"/>
    </source>
</evidence>
<organism evidence="2 3">
    <name type="scientific">Arthrobacter phage Sonali</name>
    <dbReference type="NCBI Taxonomy" id="2510495"/>
    <lineage>
        <taxon>Viruses</taxon>
        <taxon>Duplodnaviria</taxon>
        <taxon>Heunggongvirae</taxon>
        <taxon>Uroviricota</taxon>
        <taxon>Caudoviricetes</taxon>
        <taxon>Sonalivirus</taxon>
        <taxon>Sonalivirus sonali</taxon>
    </lineage>
</organism>
<sequence length="79" mass="9208">MSIQSAPYYWYECDQEECGRKSTEGSDYAAWSDKDGAWVEADCSDWIEVEGKHYCHQHAHLHDPDTQDEEEEESPTHKV</sequence>
<gene>
    <name evidence="2" type="primary">73</name>
    <name evidence="2" type="ORF">SEA_SONALI_73</name>
</gene>
<reference evidence="2 3" key="1">
    <citation type="submission" date="2019-01" db="EMBL/GenBank/DDBJ databases">
        <authorList>
            <person name="Adair T.L."/>
            <person name="Lucas L.G."/>
            <person name="Young A.M."/>
            <person name="Antrich S.C."/>
            <person name="Baird A.G."/>
            <person name="Dunn E.L."/>
            <person name="Fernandes B.I."/>
            <person name="Fraley E.G."/>
            <person name="Ghanem A.X."/>
            <person name="Gilbert M.G."/>
            <person name="Morris T.B."/>
            <person name="Nortch B.D."/>
            <person name="Overcash M.E."/>
            <person name="Pavleszek K.E."/>
            <person name="Pellegrini L.I.O."/>
            <person name="Pham L.T."/>
            <person name="Rule L.S."/>
            <person name="Schultz E.M."/>
            <person name="Smith J."/>
            <person name="Thong B.J."/>
            <person name="Turner H.A."/>
            <person name="Walker G."/>
            <person name="Whitaker Z.J."/>
            <person name="Wilsey R.N."/>
            <person name="Yanney R.L."/>
            <person name="Klyczek K."/>
            <person name="Garlena R.A."/>
            <person name="Russell D.A."/>
            <person name="Pope W.H."/>
            <person name="Jacobs-Sera D."/>
            <person name="Hatfull G.F."/>
        </authorList>
    </citation>
    <scope>NUCLEOTIDE SEQUENCE [LARGE SCALE GENOMIC DNA]</scope>
</reference>